<dbReference type="HOGENOM" id="CLU_1816658_0_0_1"/>
<feature type="chain" id="PRO_5001815092" description="Secreted protein" evidence="1">
    <location>
        <begin position="19"/>
        <end position="126"/>
    </location>
</feature>
<keyword evidence="1" id="KW-0732">Signal</keyword>
<comment type="caution">
    <text evidence="2">The sequence shown here is derived from an EMBL/GenBank/DDBJ whole genome shotgun (WGS) entry which is preliminary data.</text>
</comment>
<evidence type="ECO:0000313" key="2">
    <source>
        <dbReference type="EMBL" id="KFH41997.1"/>
    </source>
</evidence>
<feature type="signal peptide" evidence="1">
    <location>
        <begin position="1"/>
        <end position="18"/>
    </location>
</feature>
<evidence type="ECO:0008006" key="4">
    <source>
        <dbReference type="Google" id="ProtNLM"/>
    </source>
</evidence>
<proteinExistence type="predicted"/>
<protein>
    <recommendedName>
        <fullName evidence="4">Secreted protein</fullName>
    </recommendedName>
</protein>
<evidence type="ECO:0000256" key="1">
    <source>
        <dbReference type="SAM" id="SignalP"/>
    </source>
</evidence>
<keyword evidence="3" id="KW-1185">Reference proteome</keyword>
<reference evidence="3" key="1">
    <citation type="journal article" date="2014" name="Genome Announc.">
        <title>Genome sequence and annotation of Acremonium chrysogenum, producer of the beta-lactam antibiotic cephalosporin C.</title>
        <authorList>
            <person name="Terfehr D."/>
            <person name="Dahlmann T.A."/>
            <person name="Specht T."/>
            <person name="Zadra I."/>
            <person name="Kuernsteiner H."/>
            <person name="Kueck U."/>
        </authorList>
    </citation>
    <scope>NUCLEOTIDE SEQUENCE [LARGE SCALE GENOMIC DNA]</scope>
    <source>
        <strain evidence="3">ATCC 11550 / CBS 779.69 / DSM 880 / IAM 14645 / JCM 23072 / IMI 49137</strain>
    </source>
</reference>
<sequence>MHPASILTIFALTGYVSAGCYGAGRPFGDSRPEARRKAQELCDNEGWSGLYNRRGQDGSSKGSCVNSIYGGRFNFWIVNEDDTQSYLSPERCKQYLNEQIDCNNGGWNVYQNPTFNVGVDPNLGAC</sequence>
<name>A0A086SY15_HAPC1</name>
<evidence type="ECO:0000313" key="3">
    <source>
        <dbReference type="Proteomes" id="UP000029964"/>
    </source>
</evidence>
<organism evidence="2 3">
    <name type="scientific">Hapsidospora chrysogenum (strain ATCC 11550 / CBS 779.69 / DSM 880 / IAM 14645 / JCM 23072 / IMI 49137)</name>
    <name type="common">Acremonium chrysogenum</name>
    <dbReference type="NCBI Taxonomy" id="857340"/>
    <lineage>
        <taxon>Eukaryota</taxon>
        <taxon>Fungi</taxon>
        <taxon>Dikarya</taxon>
        <taxon>Ascomycota</taxon>
        <taxon>Pezizomycotina</taxon>
        <taxon>Sordariomycetes</taxon>
        <taxon>Hypocreomycetidae</taxon>
        <taxon>Hypocreales</taxon>
        <taxon>Bionectriaceae</taxon>
        <taxon>Hapsidospora</taxon>
    </lineage>
</organism>
<dbReference type="Proteomes" id="UP000029964">
    <property type="component" value="Unassembled WGS sequence"/>
</dbReference>
<dbReference type="EMBL" id="JPKY01000108">
    <property type="protein sequence ID" value="KFH41997.1"/>
    <property type="molecule type" value="Genomic_DNA"/>
</dbReference>
<gene>
    <name evidence="2" type="ORF">ACRE_073070</name>
</gene>
<dbReference type="AlphaFoldDB" id="A0A086SY15"/>
<accession>A0A086SY15</accession>